<dbReference type="InterPro" id="IPR050274">
    <property type="entry name" value="Nuclear_hormone_rcpt_NR2"/>
</dbReference>
<dbReference type="GO" id="GO:0008270">
    <property type="term" value="F:zinc ion binding"/>
    <property type="evidence" value="ECO:0007669"/>
    <property type="project" value="UniProtKB-KW"/>
</dbReference>
<sequence>MFQRIQLHIYSLEQCARAIKRKISHSAPIESLPRQSSVLILLYMSRILVDVPCEVCADHSSGKHYGIYTCDGCAGFFKRSIRRGQGYSCKSRELCIVDRTHRNQCRACRLSKCLAAGMNKDCECRNHYTIDRKNRGRRRKLNLASFFQLFNTSEDHEIRRCESRWPCCTARRPTTARRPIRGGRRCRQPLQRRYRLPSPPRWRSTSLYPSPS</sequence>
<proteinExistence type="predicted"/>
<dbReference type="AlphaFoldDB" id="A0A6H5IMJ5"/>
<keyword evidence="5" id="KW-0805">Transcription regulation</keyword>
<keyword evidence="8" id="KW-0675">Receptor</keyword>
<dbReference type="SUPFAM" id="SSF57716">
    <property type="entry name" value="Glucocorticoid receptor-like (DNA-binding domain)"/>
    <property type="match status" value="1"/>
</dbReference>
<evidence type="ECO:0000259" key="10">
    <source>
        <dbReference type="PROSITE" id="PS51030"/>
    </source>
</evidence>
<evidence type="ECO:0000256" key="6">
    <source>
        <dbReference type="ARBA" id="ARBA00023125"/>
    </source>
</evidence>
<dbReference type="PROSITE" id="PS00031">
    <property type="entry name" value="NUCLEAR_REC_DBD_1"/>
    <property type="match status" value="1"/>
</dbReference>
<evidence type="ECO:0000256" key="7">
    <source>
        <dbReference type="ARBA" id="ARBA00023163"/>
    </source>
</evidence>
<dbReference type="PROSITE" id="PS51030">
    <property type="entry name" value="NUCLEAR_REC_DBD_2"/>
    <property type="match status" value="1"/>
</dbReference>
<keyword evidence="12" id="KW-1185">Reference proteome</keyword>
<dbReference type="Gene3D" id="3.30.50.10">
    <property type="entry name" value="Erythroid Transcription Factor GATA-1, subunit A"/>
    <property type="match status" value="1"/>
</dbReference>
<evidence type="ECO:0000313" key="11">
    <source>
        <dbReference type="EMBL" id="CAB0038045.1"/>
    </source>
</evidence>
<dbReference type="OrthoDB" id="5771769at2759"/>
<evidence type="ECO:0000256" key="9">
    <source>
        <dbReference type="ARBA" id="ARBA00023242"/>
    </source>
</evidence>
<feature type="domain" description="Nuclear receptor" evidence="10">
    <location>
        <begin position="50"/>
        <end position="125"/>
    </location>
</feature>
<evidence type="ECO:0000256" key="3">
    <source>
        <dbReference type="ARBA" id="ARBA00022771"/>
    </source>
</evidence>
<evidence type="ECO:0000256" key="1">
    <source>
        <dbReference type="ARBA" id="ARBA00004123"/>
    </source>
</evidence>
<dbReference type="GO" id="GO:0005634">
    <property type="term" value="C:nucleus"/>
    <property type="evidence" value="ECO:0007669"/>
    <property type="project" value="UniProtKB-SubCell"/>
</dbReference>
<dbReference type="SMART" id="SM00399">
    <property type="entry name" value="ZnF_C4"/>
    <property type="match status" value="1"/>
</dbReference>
<dbReference type="Proteomes" id="UP000479190">
    <property type="component" value="Unassembled WGS sequence"/>
</dbReference>
<name>A0A6H5IMJ5_9HYME</name>
<evidence type="ECO:0000256" key="8">
    <source>
        <dbReference type="ARBA" id="ARBA00023170"/>
    </source>
</evidence>
<keyword evidence="3" id="KW-0863">Zinc-finger</keyword>
<dbReference type="Pfam" id="PF00105">
    <property type="entry name" value="zf-C4"/>
    <property type="match status" value="1"/>
</dbReference>
<dbReference type="EMBL" id="CADCXV010000887">
    <property type="protein sequence ID" value="CAB0038045.1"/>
    <property type="molecule type" value="Genomic_DNA"/>
</dbReference>
<keyword evidence="4" id="KW-0862">Zinc</keyword>
<comment type="subcellular location">
    <subcellularLocation>
        <location evidence="1">Nucleus</location>
    </subcellularLocation>
</comment>
<gene>
    <name evidence="11" type="ORF">TBRA_LOCUS9840</name>
</gene>
<keyword evidence="2" id="KW-0479">Metal-binding</keyword>
<keyword evidence="7" id="KW-0804">Transcription</keyword>
<keyword evidence="9" id="KW-0539">Nucleus</keyword>
<organism evidence="11 12">
    <name type="scientific">Trichogramma brassicae</name>
    <dbReference type="NCBI Taxonomy" id="86971"/>
    <lineage>
        <taxon>Eukaryota</taxon>
        <taxon>Metazoa</taxon>
        <taxon>Ecdysozoa</taxon>
        <taxon>Arthropoda</taxon>
        <taxon>Hexapoda</taxon>
        <taxon>Insecta</taxon>
        <taxon>Pterygota</taxon>
        <taxon>Neoptera</taxon>
        <taxon>Endopterygota</taxon>
        <taxon>Hymenoptera</taxon>
        <taxon>Apocrita</taxon>
        <taxon>Proctotrupomorpha</taxon>
        <taxon>Chalcidoidea</taxon>
        <taxon>Trichogrammatidae</taxon>
        <taxon>Trichogramma</taxon>
    </lineage>
</organism>
<evidence type="ECO:0000313" key="12">
    <source>
        <dbReference type="Proteomes" id="UP000479190"/>
    </source>
</evidence>
<dbReference type="GO" id="GO:0043565">
    <property type="term" value="F:sequence-specific DNA binding"/>
    <property type="evidence" value="ECO:0007669"/>
    <property type="project" value="InterPro"/>
</dbReference>
<accession>A0A6H5IMJ5</accession>
<dbReference type="GO" id="GO:0003700">
    <property type="term" value="F:DNA-binding transcription factor activity"/>
    <property type="evidence" value="ECO:0007669"/>
    <property type="project" value="InterPro"/>
</dbReference>
<dbReference type="InterPro" id="IPR013088">
    <property type="entry name" value="Znf_NHR/GATA"/>
</dbReference>
<evidence type="ECO:0000256" key="2">
    <source>
        <dbReference type="ARBA" id="ARBA00022723"/>
    </source>
</evidence>
<dbReference type="PRINTS" id="PR00047">
    <property type="entry name" value="STROIDFINGER"/>
</dbReference>
<dbReference type="InterPro" id="IPR001628">
    <property type="entry name" value="Znf_hrmn_rcpt"/>
</dbReference>
<reference evidence="11 12" key="1">
    <citation type="submission" date="2020-02" db="EMBL/GenBank/DDBJ databases">
        <authorList>
            <person name="Ferguson B K."/>
        </authorList>
    </citation>
    <scope>NUCLEOTIDE SEQUENCE [LARGE SCALE GENOMIC DNA]</scope>
</reference>
<keyword evidence="6" id="KW-0238">DNA-binding</keyword>
<protein>
    <recommendedName>
        <fullName evidence="10">Nuclear receptor domain-containing protein</fullName>
    </recommendedName>
</protein>
<dbReference type="PANTHER" id="PTHR24083">
    <property type="entry name" value="NUCLEAR HORMONE RECEPTOR"/>
    <property type="match status" value="1"/>
</dbReference>
<evidence type="ECO:0000256" key="5">
    <source>
        <dbReference type="ARBA" id="ARBA00023015"/>
    </source>
</evidence>
<evidence type="ECO:0000256" key="4">
    <source>
        <dbReference type="ARBA" id="ARBA00022833"/>
    </source>
</evidence>